<evidence type="ECO:0000259" key="2">
    <source>
        <dbReference type="Pfam" id="PF12728"/>
    </source>
</evidence>
<feature type="domain" description="Helix-turn-helix" evidence="2">
    <location>
        <begin position="11"/>
        <end position="58"/>
    </location>
</feature>
<dbReference type="KEGG" id="nkf:Nkreftii_000381"/>
<dbReference type="InterPro" id="IPR010093">
    <property type="entry name" value="SinI_DNA-bd"/>
</dbReference>
<sequence>MKGTFHDHRVSVRELAALLRVSTDTIRRAYRRGDLPAIRAKTALRFDLEEVHRLMQRQAEAYRSARRCAASGARRLPIKAQPPPSQTGALFPDTKS</sequence>
<dbReference type="Pfam" id="PF12728">
    <property type="entry name" value="HTH_17"/>
    <property type="match status" value="1"/>
</dbReference>
<protein>
    <recommendedName>
        <fullName evidence="2">Helix-turn-helix domain-containing protein</fullName>
    </recommendedName>
</protein>
<evidence type="ECO:0000313" key="4">
    <source>
        <dbReference type="Proteomes" id="UP000593737"/>
    </source>
</evidence>
<dbReference type="SUPFAM" id="SSF46955">
    <property type="entry name" value="Putative DNA-binding domain"/>
    <property type="match status" value="1"/>
</dbReference>
<dbReference type="InterPro" id="IPR041657">
    <property type="entry name" value="HTH_17"/>
</dbReference>
<dbReference type="Gene3D" id="1.10.10.10">
    <property type="entry name" value="Winged helix-like DNA-binding domain superfamily/Winged helix DNA-binding domain"/>
    <property type="match status" value="1"/>
</dbReference>
<name>A0A7S8FB87_9BACT</name>
<dbReference type="NCBIfam" id="TIGR01764">
    <property type="entry name" value="excise"/>
    <property type="match status" value="1"/>
</dbReference>
<proteinExistence type="predicted"/>
<accession>A0A7S8FB87</accession>
<reference evidence="3 4" key="1">
    <citation type="journal article" date="2020" name="ISME J.">
        <title>Enrichment and physiological characterization of a novel comammox Nitrospira indicates ammonium inhibition of complete nitrification.</title>
        <authorList>
            <person name="Sakoula D."/>
            <person name="Koch H."/>
            <person name="Frank J."/>
            <person name="Jetten M.S.M."/>
            <person name="van Kessel M.A.H.J."/>
            <person name="Lucker S."/>
        </authorList>
    </citation>
    <scope>NUCLEOTIDE SEQUENCE [LARGE SCALE GENOMIC DNA]</scope>
    <source>
        <strain evidence="3">Comreactor17</strain>
    </source>
</reference>
<dbReference type="InterPro" id="IPR009061">
    <property type="entry name" value="DNA-bd_dom_put_sf"/>
</dbReference>
<evidence type="ECO:0000313" key="3">
    <source>
        <dbReference type="EMBL" id="QPD02607.1"/>
    </source>
</evidence>
<dbReference type="AlphaFoldDB" id="A0A7S8FB87"/>
<dbReference type="GO" id="GO:0003677">
    <property type="term" value="F:DNA binding"/>
    <property type="evidence" value="ECO:0007669"/>
    <property type="project" value="InterPro"/>
</dbReference>
<feature type="region of interest" description="Disordered" evidence="1">
    <location>
        <begin position="72"/>
        <end position="96"/>
    </location>
</feature>
<evidence type="ECO:0000256" key="1">
    <source>
        <dbReference type="SAM" id="MobiDB-lite"/>
    </source>
</evidence>
<dbReference type="InterPro" id="IPR036388">
    <property type="entry name" value="WH-like_DNA-bd_sf"/>
</dbReference>
<organism evidence="3 4">
    <name type="scientific">Candidatus Nitrospira kreftii</name>
    <dbReference type="NCBI Taxonomy" id="2652173"/>
    <lineage>
        <taxon>Bacteria</taxon>
        <taxon>Pseudomonadati</taxon>
        <taxon>Nitrospirota</taxon>
        <taxon>Nitrospiria</taxon>
        <taxon>Nitrospirales</taxon>
        <taxon>Nitrospiraceae</taxon>
        <taxon>Nitrospira</taxon>
    </lineage>
</organism>
<dbReference type="Proteomes" id="UP000593737">
    <property type="component" value="Chromosome"/>
</dbReference>
<dbReference type="EMBL" id="CP047423">
    <property type="protein sequence ID" value="QPD02607.1"/>
    <property type="molecule type" value="Genomic_DNA"/>
</dbReference>
<gene>
    <name evidence="3" type="ORF">Nkreftii_000381</name>
</gene>